<reference evidence="2 3" key="1">
    <citation type="journal article" date="2021" name="Arch. Microbiol.">
        <title>Thalassobius aquimarinus sp. nov., isolated from the Sea of Japan seashore.</title>
        <authorList>
            <person name="Kurilenko V.V."/>
            <person name="Romanenko L.A."/>
            <person name="Chernysheva N.Y."/>
            <person name="Velansky P.V."/>
            <person name="Tekutyeva L.A."/>
            <person name="Isaeva M.P."/>
            <person name="Mikhailov V.V."/>
        </authorList>
    </citation>
    <scope>NUCLEOTIDE SEQUENCE [LARGE SCALE GENOMIC DNA]</scope>
    <source>
        <strain evidence="2 3">KMM 8518</strain>
    </source>
</reference>
<keyword evidence="1" id="KW-0472">Membrane</keyword>
<name>A0ABS5HU16_9RHOB</name>
<feature type="transmembrane region" description="Helical" evidence="1">
    <location>
        <begin position="97"/>
        <end position="122"/>
    </location>
</feature>
<sequence>MLLQAVILGMGATLFMDLVASARRRFFNTPSLDYALVGRWIGYLPRGVFIHRPIVKTAPVTGEKALGWGTHYLIGIVFAALFLMIETPDWPGRPELLPSLGFGLLTVAAPFFLLQPCLGAGIAARNTPHPWLARLNSATAHLSFGLGLWVTGWVMALAVWG</sequence>
<comment type="caution">
    <text evidence="2">The sequence shown here is derived from an EMBL/GenBank/DDBJ whole genome shotgun (WGS) entry which is preliminary data.</text>
</comment>
<keyword evidence="3" id="KW-1185">Reference proteome</keyword>
<organism evidence="2 3">
    <name type="scientific">Thalassovita aquimarina</name>
    <dbReference type="NCBI Taxonomy" id="2785917"/>
    <lineage>
        <taxon>Bacteria</taxon>
        <taxon>Pseudomonadati</taxon>
        <taxon>Pseudomonadota</taxon>
        <taxon>Alphaproteobacteria</taxon>
        <taxon>Rhodobacterales</taxon>
        <taxon>Roseobacteraceae</taxon>
        <taxon>Thalassovita</taxon>
    </lineage>
</organism>
<dbReference type="InterPro" id="IPR021329">
    <property type="entry name" value="DUF2938"/>
</dbReference>
<evidence type="ECO:0000313" key="2">
    <source>
        <dbReference type="EMBL" id="MBR9652282.1"/>
    </source>
</evidence>
<dbReference type="Pfam" id="PF11158">
    <property type="entry name" value="DUF2938"/>
    <property type="match status" value="1"/>
</dbReference>
<keyword evidence="1" id="KW-0812">Transmembrane</keyword>
<evidence type="ECO:0000256" key="1">
    <source>
        <dbReference type="SAM" id="Phobius"/>
    </source>
</evidence>
<keyword evidence="1" id="KW-1133">Transmembrane helix</keyword>
<feature type="transmembrane region" description="Helical" evidence="1">
    <location>
        <begin position="65"/>
        <end position="85"/>
    </location>
</feature>
<dbReference type="Proteomes" id="UP001195941">
    <property type="component" value="Unassembled WGS sequence"/>
</dbReference>
<accession>A0ABS5HU16</accession>
<proteinExistence type="predicted"/>
<evidence type="ECO:0000313" key="3">
    <source>
        <dbReference type="Proteomes" id="UP001195941"/>
    </source>
</evidence>
<feature type="transmembrane region" description="Helical" evidence="1">
    <location>
        <begin position="142"/>
        <end position="160"/>
    </location>
</feature>
<gene>
    <name evidence="2" type="ORF">IT775_14265</name>
</gene>
<dbReference type="EMBL" id="JADMKU010000013">
    <property type="protein sequence ID" value="MBR9652282.1"/>
    <property type="molecule type" value="Genomic_DNA"/>
</dbReference>
<protein>
    <submittedName>
        <fullName evidence="2">DUF2938 domain-containing protein</fullName>
    </submittedName>
</protein>